<evidence type="ECO:0000256" key="2">
    <source>
        <dbReference type="ARBA" id="ARBA00022741"/>
    </source>
</evidence>
<dbReference type="SUPFAM" id="SSF52172">
    <property type="entry name" value="CheY-like"/>
    <property type="match status" value="1"/>
</dbReference>
<keyword evidence="5" id="KW-0805">Transcription regulation</keyword>
<dbReference type="CDD" id="cd00009">
    <property type="entry name" value="AAA"/>
    <property type="match status" value="1"/>
</dbReference>
<evidence type="ECO:0000256" key="1">
    <source>
        <dbReference type="ARBA" id="ARBA00022553"/>
    </source>
</evidence>
<dbReference type="PROSITE" id="PS00675">
    <property type="entry name" value="SIGMA54_INTERACT_1"/>
    <property type="match status" value="1"/>
</dbReference>
<dbReference type="InterPro" id="IPR011006">
    <property type="entry name" value="CheY-like_superfamily"/>
</dbReference>
<dbReference type="CDD" id="cd17549">
    <property type="entry name" value="REC_DctD-like"/>
    <property type="match status" value="1"/>
</dbReference>
<dbReference type="Pfam" id="PF02954">
    <property type="entry name" value="HTH_8"/>
    <property type="match status" value="1"/>
</dbReference>
<evidence type="ECO:0000256" key="7">
    <source>
        <dbReference type="ARBA" id="ARBA00023163"/>
    </source>
</evidence>
<keyword evidence="1 8" id="KW-0597">Phosphoprotein</keyword>
<dbReference type="PRINTS" id="PR01590">
    <property type="entry name" value="HTHFIS"/>
</dbReference>
<dbReference type="AlphaFoldDB" id="A0A1J4QJW1"/>
<dbReference type="SUPFAM" id="SSF46689">
    <property type="entry name" value="Homeodomain-like"/>
    <property type="match status" value="1"/>
</dbReference>
<evidence type="ECO:0000256" key="5">
    <source>
        <dbReference type="ARBA" id="ARBA00023015"/>
    </source>
</evidence>
<dbReference type="Gene3D" id="3.40.50.2300">
    <property type="match status" value="1"/>
</dbReference>
<feature type="domain" description="Response regulatory" evidence="10">
    <location>
        <begin position="7"/>
        <end position="121"/>
    </location>
</feature>
<dbReference type="InterPro" id="IPR002197">
    <property type="entry name" value="HTH_Fis"/>
</dbReference>
<dbReference type="GO" id="GO:0000160">
    <property type="term" value="P:phosphorelay signal transduction system"/>
    <property type="evidence" value="ECO:0007669"/>
    <property type="project" value="UniProtKB-KW"/>
</dbReference>
<dbReference type="InterPro" id="IPR025662">
    <property type="entry name" value="Sigma_54_int_dom_ATP-bd_1"/>
</dbReference>
<dbReference type="EMBL" id="MDKE01000001">
    <property type="protein sequence ID" value="OIN14380.1"/>
    <property type="molecule type" value="Genomic_DNA"/>
</dbReference>
<dbReference type="SUPFAM" id="SSF52540">
    <property type="entry name" value="P-loop containing nucleoside triphosphate hydrolases"/>
    <property type="match status" value="1"/>
</dbReference>
<keyword evidence="4" id="KW-0902">Two-component regulatory system</keyword>
<sequence length="442" mass="49191">MNNTAIEVWLVEDDDDVRQTLLQTLQLSDLPARGFARAEQALQALPPEAPVVVLSDVRMPGMDGIALLQQLQRRDAELPVLLLTGHGDIPMAVAAMHQGAQDFFEKPFEPEHLLHSLRRAIDKRALVLENRRLRRQLAEGRGQPLLLGQTPQIEQLRRQIDNIADTSASVLILGETGTGKEMVARSLHQGSGRKGNLVAVNCTALPESIFESEMFGAEPGAYTGVNKRRIGKIEHADGGTLFLDEIEGMPLALQAKMLRVLQESALERLGGNKLVKVDARIVAATKIDLQRASDAGLFRADLYFRLNVVTLALPPLRERRTDIPLLFLHFIEQAKERYQRDVPPPDAALIQQLLNRDWPGNVRELRHHAEQYVLGVLPSALSAPSAPDLTLPQQLSRLEQQLILTAMKQAEDNVALAAERLGIPRKTLYDKLARYRHIKDPS</sequence>
<comment type="caution">
    <text evidence="11">The sequence shown here is derived from an EMBL/GenBank/DDBJ whole genome shotgun (WGS) entry which is preliminary data.</text>
</comment>
<dbReference type="Gene3D" id="1.10.8.60">
    <property type="match status" value="1"/>
</dbReference>
<evidence type="ECO:0000256" key="6">
    <source>
        <dbReference type="ARBA" id="ARBA00023125"/>
    </source>
</evidence>
<keyword evidence="6" id="KW-0238">DNA-binding</keyword>
<gene>
    <name evidence="11" type="ORF">BFR47_07735</name>
</gene>
<keyword evidence="2" id="KW-0547">Nucleotide-binding</keyword>
<dbReference type="InterPro" id="IPR025943">
    <property type="entry name" value="Sigma_54_int_dom_ATP-bd_2"/>
</dbReference>
<dbReference type="PROSITE" id="PS00688">
    <property type="entry name" value="SIGMA54_INTERACT_3"/>
    <property type="match status" value="1"/>
</dbReference>
<dbReference type="InterPro" id="IPR003593">
    <property type="entry name" value="AAA+_ATPase"/>
</dbReference>
<proteinExistence type="predicted"/>
<dbReference type="InterPro" id="IPR027417">
    <property type="entry name" value="P-loop_NTPase"/>
</dbReference>
<feature type="modified residue" description="4-aspartylphosphate" evidence="8">
    <location>
        <position position="56"/>
    </location>
</feature>
<dbReference type="InterPro" id="IPR025944">
    <property type="entry name" value="Sigma_54_int_dom_CS"/>
</dbReference>
<dbReference type="Proteomes" id="UP000243073">
    <property type="component" value="Unassembled WGS sequence"/>
</dbReference>
<reference evidence="11 12" key="1">
    <citation type="submission" date="2016-07" db="EMBL/GenBank/DDBJ databases">
        <title>Draft Genome Sequence of Oceanisphaera psychrotolerans, isolated from coastal sediment samples.</title>
        <authorList>
            <person name="Zhuo S."/>
            <person name="Ruan Z."/>
        </authorList>
    </citation>
    <scope>NUCLEOTIDE SEQUENCE [LARGE SCALE GENOMIC DNA]</scope>
    <source>
        <strain evidence="11 12">LAM-WHM-ZC</strain>
    </source>
</reference>
<dbReference type="PANTHER" id="PTHR32071">
    <property type="entry name" value="TRANSCRIPTIONAL REGULATORY PROTEIN"/>
    <property type="match status" value="1"/>
</dbReference>
<evidence type="ECO:0000313" key="11">
    <source>
        <dbReference type="EMBL" id="OIN14380.1"/>
    </source>
</evidence>
<dbReference type="FunFam" id="3.40.50.2300:FF:000018">
    <property type="entry name" value="DNA-binding transcriptional regulator NtrC"/>
    <property type="match status" value="1"/>
</dbReference>
<keyword evidence="12" id="KW-1185">Reference proteome</keyword>
<dbReference type="STRING" id="1414654.BFR47_07735"/>
<evidence type="ECO:0000259" key="9">
    <source>
        <dbReference type="PROSITE" id="PS50045"/>
    </source>
</evidence>
<organism evidence="11 12">
    <name type="scientific">Oceanisphaera psychrotolerans</name>
    <dbReference type="NCBI Taxonomy" id="1414654"/>
    <lineage>
        <taxon>Bacteria</taxon>
        <taxon>Pseudomonadati</taxon>
        <taxon>Pseudomonadota</taxon>
        <taxon>Gammaproteobacteria</taxon>
        <taxon>Aeromonadales</taxon>
        <taxon>Aeromonadaceae</taxon>
        <taxon>Oceanisphaera</taxon>
    </lineage>
</organism>
<accession>A0A1J4QJW1</accession>
<dbReference type="Pfam" id="PF25601">
    <property type="entry name" value="AAA_lid_14"/>
    <property type="match status" value="1"/>
</dbReference>
<dbReference type="SMART" id="SM00382">
    <property type="entry name" value="AAA"/>
    <property type="match status" value="1"/>
</dbReference>
<dbReference type="SMART" id="SM00448">
    <property type="entry name" value="REC"/>
    <property type="match status" value="1"/>
</dbReference>
<keyword evidence="7" id="KW-0804">Transcription</keyword>
<dbReference type="PROSITE" id="PS50110">
    <property type="entry name" value="RESPONSE_REGULATORY"/>
    <property type="match status" value="1"/>
</dbReference>
<dbReference type="GO" id="GO:0043565">
    <property type="term" value="F:sequence-specific DNA binding"/>
    <property type="evidence" value="ECO:0007669"/>
    <property type="project" value="InterPro"/>
</dbReference>
<evidence type="ECO:0000256" key="3">
    <source>
        <dbReference type="ARBA" id="ARBA00022840"/>
    </source>
</evidence>
<dbReference type="GO" id="GO:0006355">
    <property type="term" value="P:regulation of DNA-templated transcription"/>
    <property type="evidence" value="ECO:0007669"/>
    <property type="project" value="InterPro"/>
</dbReference>
<dbReference type="InterPro" id="IPR058031">
    <property type="entry name" value="AAA_lid_NorR"/>
</dbReference>
<evidence type="ECO:0000259" key="10">
    <source>
        <dbReference type="PROSITE" id="PS50110"/>
    </source>
</evidence>
<dbReference type="RefSeq" id="WP_071471183.1">
    <property type="nucleotide sequence ID" value="NZ_MDKE01000001.1"/>
</dbReference>
<dbReference type="Pfam" id="PF00158">
    <property type="entry name" value="Sigma54_activat"/>
    <property type="match status" value="1"/>
</dbReference>
<dbReference type="Gene3D" id="1.10.10.60">
    <property type="entry name" value="Homeodomain-like"/>
    <property type="match status" value="1"/>
</dbReference>
<dbReference type="Gene3D" id="3.40.50.300">
    <property type="entry name" value="P-loop containing nucleotide triphosphate hydrolases"/>
    <property type="match status" value="1"/>
</dbReference>
<dbReference type="Pfam" id="PF00072">
    <property type="entry name" value="Response_reg"/>
    <property type="match status" value="1"/>
</dbReference>
<dbReference type="FunFam" id="3.40.50.300:FF:000006">
    <property type="entry name" value="DNA-binding transcriptional regulator NtrC"/>
    <property type="match status" value="1"/>
</dbReference>
<dbReference type="PANTHER" id="PTHR32071:SF57">
    <property type="entry name" value="C4-DICARBOXYLATE TRANSPORT TRANSCRIPTIONAL REGULATORY PROTEIN DCTD"/>
    <property type="match status" value="1"/>
</dbReference>
<evidence type="ECO:0000256" key="4">
    <source>
        <dbReference type="ARBA" id="ARBA00023012"/>
    </source>
</evidence>
<dbReference type="InterPro" id="IPR001789">
    <property type="entry name" value="Sig_transdc_resp-reg_receiver"/>
</dbReference>
<dbReference type="PROSITE" id="PS00676">
    <property type="entry name" value="SIGMA54_INTERACT_2"/>
    <property type="match status" value="1"/>
</dbReference>
<evidence type="ECO:0000256" key="8">
    <source>
        <dbReference type="PROSITE-ProRule" id="PRU00169"/>
    </source>
</evidence>
<evidence type="ECO:0000313" key="12">
    <source>
        <dbReference type="Proteomes" id="UP000243073"/>
    </source>
</evidence>
<feature type="domain" description="Sigma-54 factor interaction" evidence="9">
    <location>
        <begin position="146"/>
        <end position="374"/>
    </location>
</feature>
<protein>
    <submittedName>
        <fullName evidence="11">Fis family transcriptional regulator</fullName>
    </submittedName>
</protein>
<name>A0A1J4QJW1_9GAMM</name>
<dbReference type="GO" id="GO:0005524">
    <property type="term" value="F:ATP binding"/>
    <property type="evidence" value="ECO:0007669"/>
    <property type="project" value="UniProtKB-KW"/>
</dbReference>
<keyword evidence="3" id="KW-0067">ATP-binding</keyword>
<dbReference type="OrthoDB" id="9804019at2"/>
<dbReference type="InterPro" id="IPR009057">
    <property type="entry name" value="Homeodomain-like_sf"/>
</dbReference>
<dbReference type="InterPro" id="IPR002078">
    <property type="entry name" value="Sigma_54_int"/>
</dbReference>
<dbReference type="PROSITE" id="PS50045">
    <property type="entry name" value="SIGMA54_INTERACT_4"/>
    <property type="match status" value="1"/>
</dbReference>